<dbReference type="Proteomes" id="UP000233387">
    <property type="component" value="Unassembled WGS sequence"/>
</dbReference>
<accession>A0A2N3IAW8</accession>
<protein>
    <submittedName>
        <fullName evidence="1">Cna protein B-type domain</fullName>
    </submittedName>
</protein>
<dbReference type="EMBL" id="NKXO01000033">
    <property type="protein sequence ID" value="PKQ67447.1"/>
    <property type="molecule type" value="Genomic_DNA"/>
</dbReference>
<comment type="caution">
    <text evidence="1">The sequence shown here is derived from an EMBL/GenBank/DDBJ whole genome shotgun (WGS) entry which is preliminary data.</text>
</comment>
<dbReference type="OrthoDB" id="603275at2"/>
<keyword evidence="2" id="KW-1185">Reference proteome</keyword>
<organism evidence="1 2">
    <name type="scientific">Raineya orbicola</name>
    <dbReference type="NCBI Taxonomy" id="2016530"/>
    <lineage>
        <taxon>Bacteria</taxon>
        <taxon>Pseudomonadati</taxon>
        <taxon>Bacteroidota</taxon>
        <taxon>Cytophagia</taxon>
        <taxon>Cytophagales</taxon>
        <taxon>Raineyaceae</taxon>
        <taxon>Raineya</taxon>
    </lineage>
</organism>
<gene>
    <name evidence="1" type="ORF">Rain11_2000</name>
</gene>
<dbReference type="SUPFAM" id="SSF49464">
    <property type="entry name" value="Carboxypeptidase regulatory domain-like"/>
    <property type="match status" value="1"/>
</dbReference>
<evidence type="ECO:0000313" key="1">
    <source>
        <dbReference type="EMBL" id="PKQ67447.1"/>
    </source>
</evidence>
<dbReference type="AlphaFoldDB" id="A0A2N3IAW8"/>
<reference evidence="1 2" key="1">
    <citation type="submission" date="2017-06" db="EMBL/GenBank/DDBJ databases">
        <title>Raineya orbicola gen. nov., sp. nov. a slightly thermophilic bacterium of the phylum Bacteroidetes and the description of Raineyaceae fam. nov.</title>
        <authorList>
            <person name="Albuquerque L."/>
            <person name="Polonia A.R.M."/>
            <person name="Barroso C."/>
            <person name="Froufe H.J.C."/>
            <person name="Lage O."/>
            <person name="Lobo-Da-Cunha A."/>
            <person name="Egas C."/>
            <person name="Da Costa M.S."/>
        </authorList>
    </citation>
    <scope>NUCLEOTIDE SEQUENCE [LARGE SCALE GENOMIC DNA]</scope>
    <source>
        <strain evidence="1 2">SPSPC-11</strain>
    </source>
</reference>
<dbReference type="RefSeq" id="WP_133121565.1">
    <property type="nucleotide sequence ID" value="NZ_NKXO01000033.1"/>
</dbReference>
<dbReference type="InterPro" id="IPR008969">
    <property type="entry name" value="CarboxyPept-like_regulatory"/>
</dbReference>
<name>A0A2N3IAW8_9BACT</name>
<sequence length="856" mass="100149">MIEGSLQDSKEPVVNATVLLYASGNEKILAYTFSDAKGKFRFSVSANTDSLEIEIRHISYEKIRQKIPAISQKLHFTLKESSTEIKEIEIKLNPVTIRSDTTTYNVRSFASKADRNIKDVLAKMPGVEVGDNGLIKYKGKPISKFYIENLDMLGKRYNIASENVPWEMVDEVEFYENHQDIKLLDSLGIKGSNPALNLRLTEKAKKSIALNGETGLGLPFLLWDTKIVALKFFRNHQFINVLQSDNIGKDSEKNLTEHTISLEQLLLRRFPQRRNDLLQLSQISNPPLERSRYLFNQTASSSLNGVVKMPHSAQMRYHFTYLLQNNQTRSELRQQIFFPTDTIAFAEKQVFTQRQHLLQGEIEYEKNLKNAYTKNVFIAKKYWENQEANANLFGILNINQKLNNPYFQVANEYKNYRLQAGKVVQWVSNSYFRFLPQNLQVSPNLWQVGGQNSSTQFVKGSILQTENFRINSQEWNKFHFRSQTGLRLAHRNLESFVLLQNNEGGKDTLQNNLQDFAYQLFTNINAERKINKQLTLNTNAEYAPLALWQNTEIGLRNNFFHQYFWRINLSRRLQGWIFSAGGSYSNEVEDETHWFNTEGIFQTYRSIFRNGLLVPERKSWQTMGNIFYNNILGGWSWNTDVIFLQGFQNYRYDLKFTGIVENRQIIALQTPFQNIMVNTRFNKYFYKARTNIALSGTFMQNQFLQRQNNQDFTSVFQNWQAEGKMICNYWSFLNLQAQSRLNVLQTEINGQKTPQTLQLRHQVYANIIIKQWILTAKWYSFQSFQQRQSLSNQFIDVSLQRKFPKWETELQIFNLTNQQNLILAQIQENNFRETLFTLRPLNVLLKVTWRLGQGGN</sequence>
<evidence type="ECO:0000313" key="2">
    <source>
        <dbReference type="Proteomes" id="UP000233387"/>
    </source>
</evidence>
<proteinExistence type="predicted"/>